<evidence type="ECO:0000256" key="2">
    <source>
        <dbReference type="ARBA" id="ARBA00022741"/>
    </source>
</evidence>
<reference evidence="7" key="1">
    <citation type="submission" date="2018-06" db="EMBL/GenBank/DDBJ databases">
        <authorList>
            <person name="Zhirakovskaya E."/>
        </authorList>
    </citation>
    <scope>NUCLEOTIDE SEQUENCE</scope>
</reference>
<dbReference type="AlphaFoldDB" id="A0A3B0S2C7"/>
<name>A0A3B0S2C7_9ZZZZ</name>
<evidence type="ECO:0000256" key="1">
    <source>
        <dbReference type="ARBA" id="ARBA00006512"/>
    </source>
</evidence>
<dbReference type="Pfam" id="PF03135">
    <property type="entry name" value="CagE_TrbE_VirB"/>
    <property type="match status" value="1"/>
</dbReference>
<proteinExistence type="inferred from homology"/>
<dbReference type="GO" id="GO:0005524">
    <property type="term" value="F:ATP binding"/>
    <property type="evidence" value="ECO:0007669"/>
    <property type="project" value="UniProtKB-KW"/>
</dbReference>
<evidence type="ECO:0000313" key="7">
    <source>
        <dbReference type="EMBL" id="VAW00395.1"/>
    </source>
</evidence>
<dbReference type="NCBIfam" id="TIGR00929">
    <property type="entry name" value="VirB4_CagE"/>
    <property type="match status" value="1"/>
</dbReference>
<evidence type="ECO:0000259" key="6">
    <source>
        <dbReference type="Pfam" id="PF19044"/>
    </source>
</evidence>
<protein>
    <submittedName>
        <fullName evidence="7">ATPase required for both assembly of type IV secretion complex and secretion of T-DNA complex, VirB4</fullName>
    </submittedName>
</protein>
<evidence type="ECO:0000256" key="3">
    <source>
        <dbReference type="ARBA" id="ARBA00022840"/>
    </source>
</evidence>
<dbReference type="InterPro" id="IPR043964">
    <property type="entry name" value="P-loop_TraG"/>
</dbReference>
<dbReference type="EMBL" id="UOEE01000294">
    <property type="protein sequence ID" value="VAW00395.1"/>
    <property type="molecule type" value="Genomic_DNA"/>
</dbReference>
<dbReference type="InterPro" id="IPR018145">
    <property type="entry name" value="CagE_TrbE_VirB_cntrl_dom"/>
</dbReference>
<keyword evidence="3" id="KW-0067">ATP-binding</keyword>
<dbReference type="SUPFAM" id="SSF52540">
    <property type="entry name" value="P-loop containing nucleoside triphosphate hydrolases"/>
    <property type="match status" value="1"/>
</dbReference>
<sequence length="792" mass="88683">MSRHIPFMRMADDHTIKTREGALMQVLAIEGWPFETTDDDHLDALKQLKNVVYRGIASPTTAIYTHVVRRKTRAHLDGKFADDFSTKLNKDYRDVLRGRTLYENALYLTIIERPDIIKRSQQKFNFKFELGVGKSFKLGQKNKAPAAPITPPKDSVQDTLMVRTLNEKASLLAENLKAYGVRRLGKDLSDGGVLSEPLSFLYELINGERRAVALPRQSLADYLPSNRLVFGRESIHVRGAHKSRERFAAMISIKEYGPETVSGMFDQLLQMPFEYVMTQSFAFEGRQKAIEKLETTRRKYASADDSVTLEAQLSEAKDQVQAGLIAFGRHHLTLQVISETSHDLDEYISKTITAFTNSGIIAVREDLNMEAAYWAQLPSNFSYIARSAGVSTINFAALSSLHNYPYGKETGNHWGDCVTTFETVAGTPYHFNFHVGDLGNFTCIGPSGSGKTVLLGFLLSQAQKFKPRCIFFDKDRGAEIMIRAIGGAYGLIEPGTPTGFNPLQLPDTSENRSFQFDWIKSLLGRETSSDEDKILVKAISENATQNKLAQNMGVFQELVYGQSRDEQLGRDLEKWHGKGEYAWLFDNPDDLLDLQQKVIAFDLTSILDAPIIRTPTLLYMFHRASMALDGTKSLIFIDEGWKALDDPVFANKIKDWLKTIRKQNGVIGFGSQSASDAANSSIADSLIEQCPTQIFMPNPKAREEDYRNGFSLSEAEFRVVKESPLGARHFLIKQGTASAVAKLDLAGLDDALAVLSGRTETVRLLQEIRQQVGDAPADWLPVFHQKRKEKDA</sequence>
<feature type="domain" description="TraG P-loop" evidence="6">
    <location>
        <begin position="572"/>
        <end position="700"/>
    </location>
</feature>
<gene>
    <name evidence="7" type="ORF">MNBD_ALPHA06-1733</name>
</gene>
<comment type="similarity">
    <text evidence="1">Belongs to the TrbE/VirB4 family.</text>
</comment>
<dbReference type="Pfam" id="PF19044">
    <property type="entry name" value="P-loop_TraG"/>
    <property type="match status" value="1"/>
</dbReference>
<accession>A0A3B0S2C7</accession>
<organism evidence="7">
    <name type="scientific">hydrothermal vent metagenome</name>
    <dbReference type="NCBI Taxonomy" id="652676"/>
    <lineage>
        <taxon>unclassified sequences</taxon>
        <taxon>metagenomes</taxon>
        <taxon>ecological metagenomes</taxon>
    </lineage>
</organism>
<dbReference type="PANTHER" id="PTHR30121">
    <property type="entry name" value="UNCHARACTERIZED PROTEIN YJGR-RELATED"/>
    <property type="match status" value="1"/>
</dbReference>
<dbReference type="Gene3D" id="1.10.8.730">
    <property type="match status" value="1"/>
</dbReference>
<dbReference type="Gene3D" id="3.40.50.300">
    <property type="entry name" value="P-loop containing nucleotide triphosphate hydrolases"/>
    <property type="match status" value="1"/>
</dbReference>
<evidence type="ECO:0000259" key="5">
    <source>
        <dbReference type="Pfam" id="PF03135"/>
    </source>
</evidence>
<dbReference type="PANTHER" id="PTHR30121:SF12">
    <property type="entry name" value="TYPE IV SECRETION SYSTEM PROTEIN CAGE"/>
    <property type="match status" value="1"/>
</dbReference>
<dbReference type="InterPro" id="IPR027417">
    <property type="entry name" value="P-loop_NTPase"/>
</dbReference>
<keyword evidence="4" id="KW-0843">Virulence</keyword>
<evidence type="ECO:0000256" key="4">
    <source>
        <dbReference type="ARBA" id="ARBA00023026"/>
    </source>
</evidence>
<feature type="domain" description="CagE TrbE VirB component of type IV transporter system central" evidence="5">
    <location>
        <begin position="184"/>
        <end position="386"/>
    </location>
</feature>
<dbReference type="InterPro" id="IPR004346">
    <property type="entry name" value="CagE_TrbE_VirB"/>
</dbReference>
<keyword evidence="2" id="KW-0547">Nucleotide-binding</keyword>
<dbReference type="InterPro" id="IPR051162">
    <property type="entry name" value="T4SS_component"/>
</dbReference>